<dbReference type="AlphaFoldDB" id="A0A2X3VF60"/>
<name>A0A2X3VF60_9STRE</name>
<dbReference type="InterPro" id="IPR032710">
    <property type="entry name" value="NTF2-like_dom_sf"/>
</dbReference>
<dbReference type="Gene3D" id="3.10.450.50">
    <property type="match status" value="1"/>
</dbReference>
<keyword evidence="2" id="KW-1185">Reference proteome</keyword>
<evidence type="ECO:0000313" key="1">
    <source>
        <dbReference type="EMBL" id="SQF40084.1"/>
    </source>
</evidence>
<sequence>MKNKLFQLEQTFMNQSSQSNQDWLNRTIHDDFTEIGKSGRIYSKQEVISALTAQKSGKITEIIGFDCHQIDQQTWLVHYQTRHNGLLIYRTSIWLEKEARPQIYHHQATPLSASIFSPNSCQRSQRRY</sequence>
<dbReference type="OrthoDB" id="121974at2"/>
<dbReference type="STRING" id="1123303.GCA_000372425_00259"/>
<proteinExistence type="predicted"/>
<protein>
    <submittedName>
        <fullName evidence="1">Uncharacterized protein conserved in bacteria</fullName>
    </submittedName>
</protein>
<gene>
    <name evidence="1" type="ORF">NCTC12278_00727</name>
</gene>
<dbReference type="SUPFAM" id="SSF54427">
    <property type="entry name" value="NTF2-like"/>
    <property type="match status" value="1"/>
</dbReference>
<dbReference type="KEGG" id="sfer:NCTC12278_00727"/>
<dbReference type="EMBL" id="LS483343">
    <property type="protein sequence ID" value="SQF40084.1"/>
    <property type="molecule type" value="Genomic_DNA"/>
</dbReference>
<organism evidence="1 2">
    <name type="scientific">Streptococcus ferus</name>
    <dbReference type="NCBI Taxonomy" id="1345"/>
    <lineage>
        <taxon>Bacteria</taxon>
        <taxon>Bacillati</taxon>
        <taxon>Bacillota</taxon>
        <taxon>Bacilli</taxon>
        <taxon>Lactobacillales</taxon>
        <taxon>Streptococcaceae</taxon>
        <taxon>Streptococcus</taxon>
    </lineage>
</organism>
<reference evidence="1 2" key="1">
    <citation type="submission" date="2018-06" db="EMBL/GenBank/DDBJ databases">
        <authorList>
            <consortium name="Pathogen Informatics"/>
            <person name="Doyle S."/>
        </authorList>
    </citation>
    <scope>NUCLEOTIDE SEQUENCE [LARGE SCALE GENOMIC DNA]</scope>
    <source>
        <strain evidence="1 2">NCTC12278</strain>
    </source>
</reference>
<evidence type="ECO:0000313" key="2">
    <source>
        <dbReference type="Proteomes" id="UP000249495"/>
    </source>
</evidence>
<accession>A0A2X3VF60</accession>
<dbReference type="RefSeq" id="WP_018029588.1">
    <property type="nucleotide sequence ID" value="NZ_LS483343.1"/>
</dbReference>
<dbReference type="Proteomes" id="UP000249495">
    <property type="component" value="Chromosome 1"/>
</dbReference>